<dbReference type="OrthoDB" id="10536198at2759"/>
<evidence type="ECO:0000313" key="3">
    <source>
        <dbReference type="Proteomes" id="UP000807504"/>
    </source>
</evidence>
<name>A0A8T0FLM8_ARGBR</name>
<protein>
    <submittedName>
        <fullName evidence="2">Circumsporozoite protein like</fullName>
    </submittedName>
</protein>
<comment type="caution">
    <text evidence="2">The sequence shown here is derived from an EMBL/GenBank/DDBJ whole genome shotgun (WGS) entry which is preliminary data.</text>
</comment>
<feature type="region of interest" description="Disordered" evidence="1">
    <location>
        <begin position="33"/>
        <end position="163"/>
    </location>
</feature>
<feature type="region of interest" description="Disordered" evidence="1">
    <location>
        <begin position="177"/>
        <end position="198"/>
    </location>
</feature>
<proteinExistence type="predicted"/>
<organism evidence="2 3">
    <name type="scientific">Argiope bruennichi</name>
    <name type="common">Wasp spider</name>
    <name type="synonym">Aranea bruennichi</name>
    <dbReference type="NCBI Taxonomy" id="94029"/>
    <lineage>
        <taxon>Eukaryota</taxon>
        <taxon>Metazoa</taxon>
        <taxon>Ecdysozoa</taxon>
        <taxon>Arthropoda</taxon>
        <taxon>Chelicerata</taxon>
        <taxon>Arachnida</taxon>
        <taxon>Araneae</taxon>
        <taxon>Araneomorphae</taxon>
        <taxon>Entelegynae</taxon>
        <taxon>Araneoidea</taxon>
        <taxon>Araneidae</taxon>
        <taxon>Argiope</taxon>
    </lineage>
</organism>
<evidence type="ECO:0000256" key="1">
    <source>
        <dbReference type="SAM" id="MobiDB-lite"/>
    </source>
</evidence>
<dbReference type="AlphaFoldDB" id="A0A8T0FLM8"/>
<gene>
    <name evidence="2" type="ORF">HNY73_006050</name>
</gene>
<sequence length="318" mass="34605">MPRPPGGHAHISFQDPCSLNLCLSKMEHCDLSAGKMSEGSESGRQAGMPPAADGGRQAGMPETDDSDRQAGMPEAAVGGRQAGMPETDDGDSQAGMPPAADGDRQAGMPQADDGDRQAGMPPAADGGRQAGMPQADDGDRQAGMPEFADGGCQTGMPELVDSSCQTGMPEVAECGRQAGMPEGAEGGRQVGRPPAEHRRTLKTECDRCIRDEIFKSPFQREFEKFVRERDIRLNADPHINDECPHQDEWRYDLCDGCMKEEIIAKYDPEALRRIRAERVAATPFHRKECCLSLVEKEVSGLLDDPDKYKRMRANNQKF</sequence>
<dbReference type="EMBL" id="JABXBU010000011">
    <property type="protein sequence ID" value="KAF8791128.1"/>
    <property type="molecule type" value="Genomic_DNA"/>
</dbReference>
<accession>A0A8T0FLM8</accession>
<dbReference type="Proteomes" id="UP000807504">
    <property type="component" value="Unassembled WGS sequence"/>
</dbReference>
<reference evidence="2" key="1">
    <citation type="journal article" date="2020" name="bioRxiv">
        <title>Chromosome-level reference genome of the European wasp spider Argiope bruennichi: a resource for studies on range expansion and evolutionary adaptation.</title>
        <authorList>
            <person name="Sheffer M.M."/>
            <person name="Hoppe A."/>
            <person name="Krehenwinkel H."/>
            <person name="Uhl G."/>
            <person name="Kuss A.W."/>
            <person name="Jensen L."/>
            <person name="Jensen C."/>
            <person name="Gillespie R.G."/>
            <person name="Hoff K.J."/>
            <person name="Prost S."/>
        </authorList>
    </citation>
    <scope>NUCLEOTIDE SEQUENCE</scope>
</reference>
<keyword evidence="3" id="KW-1185">Reference proteome</keyword>
<reference evidence="2" key="2">
    <citation type="submission" date="2020-06" db="EMBL/GenBank/DDBJ databases">
        <authorList>
            <person name="Sheffer M."/>
        </authorList>
    </citation>
    <scope>NUCLEOTIDE SEQUENCE</scope>
</reference>
<evidence type="ECO:0000313" key="2">
    <source>
        <dbReference type="EMBL" id="KAF8791128.1"/>
    </source>
</evidence>